<dbReference type="GO" id="GO:0016987">
    <property type="term" value="F:sigma factor activity"/>
    <property type="evidence" value="ECO:0007669"/>
    <property type="project" value="UniProtKB-KW"/>
</dbReference>
<evidence type="ECO:0000313" key="8">
    <source>
        <dbReference type="Proteomes" id="UP000177697"/>
    </source>
</evidence>
<comment type="caution">
    <text evidence="7">The sequence shown here is derived from an EMBL/GenBank/DDBJ whole genome shotgun (WGS) entry which is preliminary data.</text>
</comment>
<dbReference type="InterPro" id="IPR013325">
    <property type="entry name" value="RNA_pol_sigma_r2"/>
</dbReference>
<dbReference type="SUPFAM" id="SSF88659">
    <property type="entry name" value="Sigma3 and sigma4 domains of RNA polymerase sigma factors"/>
    <property type="match status" value="1"/>
</dbReference>
<evidence type="ECO:0000256" key="1">
    <source>
        <dbReference type="ARBA" id="ARBA00010641"/>
    </source>
</evidence>
<dbReference type="NCBIfam" id="TIGR02937">
    <property type="entry name" value="sigma70-ECF"/>
    <property type="match status" value="1"/>
</dbReference>
<evidence type="ECO:0000256" key="4">
    <source>
        <dbReference type="ARBA" id="ARBA00023163"/>
    </source>
</evidence>
<reference evidence="7 8" key="1">
    <citation type="journal article" date="2016" name="Nat. Commun.">
        <title>Thousands of microbial genomes shed light on interconnected biogeochemical processes in an aquifer system.</title>
        <authorList>
            <person name="Anantharaman K."/>
            <person name="Brown C.T."/>
            <person name="Hug L.A."/>
            <person name="Sharon I."/>
            <person name="Castelle C.J."/>
            <person name="Probst A.J."/>
            <person name="Thomas B.C."/>
            <person name="Singh A."/>
            <person name="Wilkins M.J."/>
            <person name="Karaoz U."/>
            <person name="Brodie E.L."/>
            <person name="Williams K.H."/>
            <person name="Hubbard S.S."/>
            <person name="Banfield J.F."/>
        </authorList>
    </citation>
    <scope>NUCLEOTIDE SEQUENCE [LARGE SCALE GENOMIC DNA]</scope>
</reference>
<gene>
    <name evidence="7" type="ORF">A2431_03050</name>
</gene>
<dbReference type="InterPro" id="IPR039425">
    <property type="entry name" value="RNA_pol_sigma-70-like"/>
</dbReference>
<evidence type="ECO:0000259" key="6">
    <source>
        <dbReference type="Pfam" id="PF08281"/>
    </source>
</evidence>
<keyword evidence="2" id="KW-0805">Transcription regulation</keyword>
<dbReference type="InterPro" id="IPR013249">
    <property type="entry name" value="RNA_pol_sigma70_r4_t2"/>
</dbReference>
<dbReference type="GO" id="GO:0003677">
    <property type="term" value="F:DNA binding"/>
    <property type="evidence" value="ECO:0007669"/>
    <property type="project" value="InterPro"/>
</dbReference>
<keyword evidence="3" id="KW-0731">Sigma factor</keyword>
<dbReference type="Gene3D" id="1.10.10.10">
    <property type="entry name" value="Winged helix-like DNA-binding domain superfamily/Winged helix DNA-binding domain"/>
    <property type="match status" value="1"/>
</dbReference>
<sequence length="179" mass="21085">MSDEEILKLSYSKPSKFGELFDRHYKRFLRVANQNLRSKEDAEDVVQQAFVKIYKYGKKFPENGGRFIPWANTILRNCMADQIGKYKNIPISFTEEMEEVTPSQTNEEVMMEGNKNYVQFVLKKIGGVTAEIINLRYMLGKSFKEIAKTLNIKNSTARVRVYRSKKIFMQVYKQYNNYE</sequence>
<dbReference type="InterPro" id="IPR007627">
    <property type="entry name" value="RNA_pol_sigma70_r2"/>
</dbReference>
<keyword evidence="4" id="KW-0804">Transcription</keyword>
<evidence type="ECO:0008006" key="9">
    <source>
        <dbReference type="Google" id="ProtNLM"/>
    </source>
</evidence>
<dbReference type="Pfam" id="PF08281">
    <property type="entry name" value="Sigma70_r4_2"/>
    <property type="match status" value="1"/>
</dbReference>
<dbReference type="AlphaFoldDB" id="A0A1G2V059"/>
<accession>A0A1G2V059</accession>
<comment type="similarity">
    <text evidence="1">Belongs to the sigma-70 factor family. ECF subfamily.</text>
</comment>
<organism evidence="7 8">
    <name type="scientific">Candidatus Zambryskibacteria bacterium RIFOXYC1_FULL_39_10</name>
    <dbReference type="NCBI Taxonomy" id="1802779"/>
    <lineage>
        <taxon>Bacteria</taxon>
        <taxon>Candidatus Zambryskiibacteriota</taxon>
    </lineage>
</organism>
<proteinExistence type="inferred from homology"/>
<dbReference type="GO" id="GO:0006352">
    <property type="term" value="P:DNA-templated transcription initiation"/>
    <property type="evidence" value="ECO:0007669"/>
    <property type="project" value="InterPro"/>
</dbReference>
<dbReference type="SUPFAM" id="SSF88946">
    <property type="entry name" value="Sigma2 domain of RNA polymerase sigma factors"/>
    <property type="match status" value="1"/>
</dbReference>
<evidence type="ECO:0000259" key="5">
    <source>
        <dbReference type="Pfam" id="PF04542"/>
    </source>
</evidence>
<evidence type="ECO:0000313" key="7">
    <source>
        <dbReference type="EMBL" id="OHB15000.1"/>
    </source>
</evidence>
<evidence type="ECO:0000256" key="2">
    <source>
        <dbReference type="ARBA" id="ARBA00023015"/>
    </source>
</evidence>
<dbReference type="Gene3D" id="1.10.1740.10">
    <property type="match status" value="1"/>
</dbReference>
<dbReference type="EMBL" id="MHWW01000011">
    <property type="protein sequence ID" value="OHB15000.1"/>
    <property type="molecule type" value="Genomic_DNA"/>
</dbReference>
<dbReference type="Pfam" id="PF04542">
    <property type="entry name" value="Sigma70_r2"/>
    <property type="match status" value="1"/>
</dbReference>
<dbReference type="Proteomes" id="UP000177697">
    <property type="component" value="Unassembled WGS sequence"/>
</dbReference>
<feature type="domain" description="RNA polymerase sigma-70 region 2" evidence="5">
    <location>
        <begin position="20"/>
        <end position="85"/>
    </location>
</feature>
<dbReference type="PANTHER" id="PTHR43133">
    <property type="entry name" value="RNA POLYMERASE ECF-TYPE SIGMA FACTO"/>
    <property type="match status" value="1"/>
</dbReference>
<feature type="domain" description="RNA polymerase sigma factor 70 region 4 type 2" evidence="6">
    <location>
        <begin position="130"/>
        <end position="166"/>
    </location>
</feature>
<dbReference type="InterPro" id="IPR013324">
    <property type="entry name" value="RNA_pol_sigma_r3/r4-like"/>
</dbReference>
<dbReference type="InterPro" id="IPR014284">
    <property type="entry name" value="RNA_pol_sigma-70_dom"/>
</dbReference>
<dbReference type="PANTHER" id="PTHR43133:SF51">
    <property type="entry name" value="RNA POLYMERASE SIGMA FACTOR"/>
    <property type="match status" value="1"/>
</dbReference>
<evidence type="ECO:0000256" key="3">
    <source>
        <dbReference type="ARBA" id="ARBA00023082"/>
    </source>
</evidence>
<dbReference type="InterPro" id="IPR036388">
    <property type="entry name" value="WH-like_DNA-bd_sf"/>
</dbReference>
<protein>
    <recommendedName>
        <fullName evidence="9">RNA polymerase sigma-70 region 2 domain-containing protein</fullName>
    </recommendedName>
</protein>
<name>A0A1G2V059_9BACT</name>